<protein>
    <submittedName>
        <fullName evidence="1">Uncharacterized protein</fullName>
    </submittedName>
</protein>
<accession>A0A2R6QM80</accession>
<dbReference type="EMBL" id="MLYV02000321">
    <property type="protein sequence ID" value="PSS11030.1"/>
    <property type="molecule type" value="Genomic_DNA"/>
</dbReference>
<gene>
    <name evidence="1" type="ORF">PHLCEN_2v3326</name>
</gene>
<comment type="caution">
    <text evidence="1">The sequence shown here is derived from an EMBL/GenBank/DDBJ whole genome shotgun (WGS) entry which is preliminary data.</text>
</comment>
<name>A0A2R6QM80_9APHY</name>
<dbReference type="Proteomes" id="UP000186601">
    <property type="component" value="Unassembled WGS sequence"/>
</dbReference>
<keyword evidence="2" id="KW-1185">Reference proteome</keyword>
<reference evidence="1 2" key="1">
    <citation type="submission" date="2018-02" db="EMBL/GenBank/DDBJ databases">
        <title>Genome sequence of the basidiomycete white-rot fungus Phlebia centrifuga.</title>
        <authorList>
            <person name="Granchi Z."/>
            <person name="Peng M."/>
            <person name="de Vries R.P."/>
            <person name="Hilden K."/>
            <person name="Makela M.R."/>
            <person name="Grigoriev I."/>
            <person name="Riley R."/>
        </authorList>
    </citation>
    <scope>NUCLEOTIDE SEQUENCE [LARGE SCALE GENOMIC DNA]</scope>
    <source>
        <strain evidence="1 2">FBCC195</strain>
    </source>
</reference>
<dbReference type="AlphaFoldDB" id="A0A2R6QM80"/>
<evidence type="ECO:0000313" key="1">
    <source>
        <dbReference type="EMBL" id="PSS11030.1"/>
    </source>
</evidence>
<organism evidence="1 2">
    <name type="scientific">Hermanssonia centrifuga</name>
    <dbReference type="NCBI Taxonomy" id="98765"/>
    <lineage>
        <taxon>Eukaryota</taxon>
        <taxon>Fungi</taxon>
        <taxon>Dikarya</taxon>
        <taxon>Basidiomycota</taxon>
        <taxon>Agaricomycotina</taxon>
        <taxon>Agaricomycetes</taxon>
        <taxon>Polyporales</taxon>
        <taxon>Meruliaceae</taxon>
        <taxon>Hermanssonia</taxon>
    </lineage>
</organism>
<sequence>MPSIPETKVKVSETLASMRSRINGNLRTPDTDATPIGTVQVLIAYTSHPDFRLGCPSPAL</sequence>
<proteinExistence type="predicted"/>
<evidence type="ECO:0000313" key="2">
    <source>
        <dbReference type="Proteomes" id="UP000186601"/>
    </source>
</evidence>